<evidence type="ECO:0000313" key="2">
    <source>
        <dbReference type="Proteomes" id="UP000226442"/>
    </source>
</evidence>
<sequence>MATITFQIPDELALRLDPLKDELPQILMLGLREVEANPSNGFSGLTQILEFIASLPSPEEILALRLSDVLQAEIDTLLEKNRTEGLTPIEQRLWQQYEFVEHLVRIAKAQALLKLSEVA</sequence>
<evidence type="ECO:0000313" key="1">
    <source>
        <dbReference type="EMBL" id="PHX55571.1"/>
    </source>
</evidence>
<dbReference type="OrthoDB" id="531708at2"/>
<dbReference type="EMBL" id="NXIB02000048">
    <property type="protein sequence ID" value="PHX55571.1"/>
    <property type="molecule type" value="Genomic_DNA"/>
</dbReference>
<dbReference type="Proteomes" id="UP000226442">
    <property type="component" value="Unassembled WGS sequence"/>
</dbReference>
<gene>
    <name evidence="1" type="ORF">CP500_010090</name>
</gene>
<organism evidence="1 2">
    <name type="scientific">Tychonema bourrellyi FEM_GT703</name>
    <dbReference type="NCBI Taxonomy" id="2040638"/>
    <lineage>
        <taxon>Bacteria</taxon>
        <taxon>Bacillati</taxon>
        <taxon>Cyanobacteriota</taxon>
        <taxon>Cyanophyceae</taxon>
        <taxon>Oscillatoriophycideae</taxon>
        <taxon>Oscillatoriales</taxon>
        <taxon>Microcoleaceae</taxon>
        <taxon>Tychonema</taxon>
    </lineage>
</organism>
<protein>
    <submittedName>
        <fullName evidence="1">Uncharacterized protein</fullName>
    </submittedName>
</protein>
<name>A0A2G4F1C9_9CYAN</name>
<comment type="caution">
    <text evidence="1">The sequence shown here is derived from an EMBL/GenBank/DDBJ whole genome shotgun (WGS) entry which is preliminary data.</text>
</comment>
<proteinExistence type="predicted"/>
<dbReference type="AlphaFoldDB" id="A0A2G4F1C9"/>
<accession>A0A2G4F1C9</accession>
<reference evidence="1" key="1">
    <citation type="submission" date="2017-10" db="EMBL/GenBank/DDBJ databases">
        <title>Draft genome sequence of the planktic cyanobacteria Tychonema bourrellyi isolated from alpine lentic freshwater.</title>
        <authorList>
            <person name="Tett A."/>
            <person name="Armanini F."/>
            <person name="Asnicar F."/>
            <person name="Boscaini A."/>
            <person name="Pasolli E."/>
            <person name="Zolfo M."/>
            <person name="Donati C."/>
            <person name="Salmaso N."/>
            <person name="Segata N."/>
        </authorList>
    </citation>
    <scope>NUCLEOTIDE SEQUENCE</scope>
    <source>
        <strain evidence="1">FEM_GT703</strain>
    </source>
</reference>
<dbReference type="RefSeq" id="WP_096830192.1">
    <property type="nucleotide sequence ID" value="NZ_NXIB02000048.1"/>
</dbReference>
<keyword evidence="2" id="KW-1185">Reference proteome</keyword>